<feature type="compositionally biased region" description="Low complexity" evidence="3">
    <location>
        <begin position="137"/>
        <end position="185"/>
    </location>
</feature>
<sequence length="1482" mass="164401">MLVLRLRLLWPPIWLLLHQVGSSSMPPCATSDQRYYDPLVAMPSSHEDTALDCQQRCAEDSNCQHFTFEGASLPKGACWLYGSSSAKLMAIDAVSGPKVCPEDTQLGDKAEAATSSSTAVPTLAPAVAPPITLEVAPSSTAAPTPAATSSTAAPTTAAASSTAAPTPAATSSTAAPTTAPAAAPAKSQEDHVSGHSDALMVGLDANGKDYVNGHSKAPMVGLDANGKDYVNGHSNAPTAEDAPEGGTVERCEDGLSTGCPVEWQTGPGGYYCYQTKGCRPVLDGPFPLEDCQDQCYIGEVEVPGGGDLAVPFDCYEDLEYVNLWSPMKRQWCCENSPVASIVCKEASSGAAECDDDVGTSCPSEWHTGPSGGYFCSSGPSQGGCSPASSGPFLLEDCQVQCCIGNCGGSDSKPEPPVPGIWDCKRHLDRWEWWPEEKKRFCCKHDDYAKKFCSHYDEEEESPGLPPRCSSEAAAKCPDSWLTGESGGYLCSGQNDPAYGGCRPAGDGPYPVEDCQEQCRIGHCAIGGHHPKPEFWDCERHLHRWAWWPEEKKIYCCESGKTHPSYCGDYIDRDHSWGSISRCGEDEGKDCPQSWHTGESGGYFCSSGQATGACREAADEPFPLEDCQEQCTIGHVSNGGGHRPMPGIWDCGRGLYHWMQWPEEKKIWCCAHSPRARAVCGHYAASHSSISCNADTAGGVKCDFPFLWQGEMHHSCFIESNKFGGEPWCVRVDGTWASCDCGQVPGSHTHINHVTHVHPGHWHHSGDGGPPYTCTDTETPWSNTKRQWCCAQTQCNATASEPFDCLADLTSWANDWSLQKKSWCWDSDEAVDEDLFDCDKGLANADRGWSTEKKNWCCRTKKKGCQQFFDCDLDLDNWETAWNSTKKKWCWDHEQKGGSAPYNCEDHLADYAEAWTPPKKEWCCANENLGCGETYDCETGFENWETEWTTPQKHFCCKTAQKACYDCAAGFANWERGWSAAKKKYCCQKEQKACHSCLAVNEMTSWSDEHRAYCCNAHNVACHDCSGDVHTFDAVKEAWCCANEGHCVNATTTTPTPCPDAGFDEDDPEYCNTPIGTWTTEKKDFCCKTFGRGCPGVHYDCDIDAHIWQYAWSLTKKAWCCLHHHVGCYPHYDCDTAVTSWSPEKQVWCCHHEKKGCELYDCYGSPTLWSKQHKDWCCRQHGQGCSELEPYHCQGGDGQNIYWSPEKKDWCCEHKKIGCSEPDFGGGHHHHHEQHEGCKKACHWDGQSHTCQDRIKYAASHRFQNQQHACTAAVHLVAGECDFCGECTVERSGCYVYWHKEDSHFSTHHVVTTVTHLGSSYHCHDGMDEMWAQEQKDFCCWKYRKGCPAPVVPAASYDCDAGFDQWETAWEAVRKEWCCKHRSRACQRFQCDLGLQNFQGLWGPPKKAWCCKHESKGCIAGFQWFDCTEKAERWETDWTPEKKGWCCSNKKMGCPGWHWHPGGVTHVTHTTYTTHHHSSGGRW</sequence>
<keyword evidence="4" id="KW-0732">Signal</keyword>
<dbReference type="GO" id="GO:0005576">
    <property type="term" value="C:extracellular region"/>
    <property type="evidence" value="ECO:0007669"/>
    <property type="project" value="InterPro"/>
</dbReference>
<name>A0A812TXS1_9DINO</name>
<dbReference type="SMART" id="SM00059">
    <property type="entry name" value="FN2"/>
    <property type="match status" value="1"/>
</dbReference>
<feature type="domain" description="Apple" evidence="5">
    <location>
        <begin position="28"/>
        <end position="100"/>
    </location>
</feature>
<organism evidence="6 7">
    <name type="scientific">Symbiodinium natans</name>
    <dbReference type="NCBI Taxonomy" id="878477"/>
    <lineage>
        <taxon>Eukaryota</taxon>
        <taxon>Sar</taxon>
        <taxon>Alveolata</taxon>
        <taxon>Dinophyceae</taxon>
        <taxon>Suessiales</taxon>
        <taxon>Symbiodiniaceae</taxon>
        <taxon>Symbiodinium</taxon>
    </lineage>
</organism>
<proteinExistence type="predicted"/>
<keyword evidence="1" id="KW-0677">Repeat</keyword>
<dbReference type="PROSITE" id="PS50948">
    <property type="entry name" value="PAN"/>
    <property type="match status" value="1"/>
</dbReference>
<dbReference type="InterPro" id="IPR000562">
    <property type="entry name" value="FN_type2_dom"/>
</dbReference>
<dbReference type="GO" id="GO:0006508">
    <property type="term" value="P:proteolysis"/>
    <property type="evidence" value="ECO:0007669"/>
    <property type="project" value="InterPro"/>
</dbReference>
<keyword evidence="2" id="KW-1015">Disulfide bond</keyword>
<evidence type="ECO:0000313" key="6">
    <source>
        <dbReference type="EMBL" id="CAE7553942.1"/>
    </source>
</evidence>
<keyword evidence="7" id="KW-1185">Reference proteome</keyword>
<evidence type="ECO:0000259" key="5">
    <source>
        <dbReference type="PROSITE" id="PS50948"/>
    </source>
</evidence>
<comment type="caution">
    <text evidence="6">The sequence shown here is derived from an EMBL/GenBank/DDBJ whole genome shotgun (WGS) entry which is preliminary data.</text>
</comment>
<feature type="signal peptide" evidence="4">
    <location>
        <begin position="1"/>
        <end position="24"/>
    </location>
</feature>
<feature type="non-terminal residue" evidence="6">
    <location>
        <position position="1482"/>
    </location>
</feature>
<gene>
    <name evidence="6" type="ORF">SNAT2548_LOCUS31112</name>
</gene>
<dbReference type="SMART" id="SM00223">
    <property type="entry name" value="APPLE"/>
    <property type="match status" value="1"/>
</dbReference>
<evidence type="ECO:0000256" key="4">
    <source>
        <dbReference type="SAM" id="SignalP"/>
    </source>
</evidence>
<evidence type="ECO:0000256" key="1">
    <source>
        <dbReference type="ARBA" id="ARBA00022737"/>
    </source>
</evidence>
<evidence type="ECO:0000256" key="2">
    <source>
        <dbReference type="ARBA" id="ARBA00023157"/>
    </source>
</evidence>
<accession>A0A812TXS1</accession>
<dbReference type="Proteomes" id="UP000604046">
    <property type="component" value="Unassembled WGS sequence"/>
</dbReference>
<reference evidence="6" key="1">
    <citation type="submission" date="2021-02" db="EMBL/GenBank/DDBJ databases">
        <authorList>
            <person name="Dougan E. K."/>
            <person name="Rhodes N."/>
            <person name="Thang M."/>
            <person name="Chan C."/>
        </authorList>
    </citation>
    <scope>NUCLEOTIDE SEQUENCE</scope>
</reference>
<dbReference type="InterPro" id="IPR000177">
    <property type="entry name" value="Apple"/>
</dbReference>
<evidence type="ECO:0000313" key="7">
    <source>
        <dbReference type="Proteomes" id="UP000604046"/>
    </source>
</evidence>
<evidence type="ECO:0000256" key="3">
    <source>
        <dbReference type="SAM" id="MobiDB-lite"/>
    </source>
</evidence>
<dbReference type="EMBL" id="CAJNDS010002639">
    <property type="protein sequence ID" value="CAE7553942.1"/>
    <property type="molecule type" value="Genomic_DNA"/>
</dbReference>
<dbReference type="OrthoDB" id="405841at2759"/>
<protein>
    <recommendedName>
        <fullName evidence="5">Apple domain-containing protein</fullName>
    </recommendedName>
</protein>
<dbReference type="InterPro" id="IPR003609">
    <property type="entry name" value="Pan_app"/>
</dbReference>
<dbReference type="SUPFAM" id="SSF57414">
    <property type="entry name" value="Hairpin loop containing domain-like"/>
    <property type="match status" value="1"/>
</dbReference>
<feature type="region of interest" description="Disordered" evidence="3">
    <location>
        <begin position="137"/>
        <end position="194"/>
    </location>
</feature>
<feature type="chain" id="PRO_5032393218" description="Apple domain-containing protein" evidence="4">
    <location>
        <begin position="25"/>
        <end position="1482"/>
    </location>
</feature>